<dbReference type="RefSeq" id="XP_008180502.1">
    <property type="nucleotide sequence ID" value="XM_008182280.2"/>
</dbReference>
<dbReference type="InterPro" id="IPR002035">
    <property type="entry name" value="VWF_A"/>
</dbReference>
<keyword evidence="6" id="KW-0479">Metal-binding</keyword>
<keyword evidence="10" id="KW-1133">Transmembrane helix</keyword>
<organism evidence="18 19">
    <name type="scientific">Acyrthosiphon pisum</name>
    <name type="common">Pea aphid</name>
    <dbReference type="NCBI Taxonomy" id="7029"/>
    <lineage>
        <taxon>Eukaryota</taxon>
        <taxon>Metazoa</taxon>
        <taxon>Ecdysozoa</taxon>
        <taxon>Arthropoda</taxon>
        <taxon>Hexapoda</taxon>
        <taxon>Insecta</taxon>
        <taxon>Pterygota</taxon>
        <taxon>Neoptera</taxon>
        <taxon>Paraneoptera</taxon>
        <taxon>Hemiptera</taxon>
        <taxon>Sternorrhyncha</taxon>
        <taxon>Aphidomorpha</taxon>
        <taxon>Aphidoidea</taxon>
        <taxon>Aphididae</taxon>
        <taxon>Macrosiphini</taxon>
        <taxon>Acyrthosiphon</taxon>
    </lineage>
</organism>
<evidence type="ECO:0000256" key="10">
    <source>
        <dbReference type="ARBA" id="ARBA00022989"/>
    </source>
</evidence>
<evidence type="ECO:0000256" key="15">
    <source>
        <dbReference type="ARBA" id="ARBA00023303"/>
    </source>
</evidence>
<dbReference type="Gene3D" id="3.40.50.410">
    <property type="entry name" value="von Willebrand factor, type A domain"/>
    <property type="match status" value="1"/>
</dbReference>
<comment type="subcellular location">
    <subcellularLocation>
        <location evidence="1">Membrane</location>
        <topology evidence="1">Single-pass type I membrane protein</topology>
    </subcellularLocation>
</comment>
<feature type="domain" description="VWFA" evidence="17">
    <location>
        <begin position="244"/>
        <end position="428"/>
    </location>
</feature>
<keyword evidence="7 16" id="KW-0732">Signal</keyword>
<keyword evidence="19" id="KW-1185">Reference proteome</keyword>
<keyword evidence="8" id="KW-0106">Calcium</keyword>
<dbReference type="GO" id="GO:0005891">
    <property type="term" value="C:voltage-gated calcium channel complex"/>
    <property type="evidence" value="ECO:0007669"/>
    <property type="project" value="TreeGrafter"/>
</dbReference>
<sequence length="1262" mass="146526">MKSAKVLVALFLYGCYMVRECLQHDNPEPVKTALLQTWAEKLYFELWNCGEYITNRKSLQSKYNKEAKLEGRNGHILVANISSVIKSMMDKKQQSLKRILESVEQVAVSAHNDAPPGDEYKVRNAKPNKATPHTNILLNDLKENSHFYHTPVNATYSSVHIPTYVYDRASDVIKALKWSENLDVAFRKNYEIDPRLSWQYFGSTTGFMRQFPAMEWPDKPDNTEDLYDCRMRPWYVEAAASPKDILILVDNSGSMMGQSKIIARHVINTLLDTLSVNDYVNVLVFSNVTNEVVPCFKNLLVQATLANIRELKLGVENIADPNNISDFSIALTMAFETLEMYRERNMGAMCNQAIMLVTDGVPENFYELFKSHNWKNGTMGMPVRVFTYLIGREVPEIRDMKWMACANHGYFVHLSTVEEVREQVVHYLPVMARPLVLHQSHHPVIWTPLYADVTDPKMTDYLWEKEECQQQYHDTISYKETKDQFFYPKNKAKRDRDRKKKELNQNLNVNRQKKHNLITSLAMPAFDKKTEMNITVRRLINDNYWVWETRETKVAHLLGVVGTDVPEADLREAMSPHILGVNNYAFIVTNNGFIVTHPDLRPVFGDILKPNYNSIDVTEVELVDSDNIARVFDRSILTLRDYIINQTTGDREITVKYHYDDMRRATTAERHYYYSIVEGTPFTVVVALQEKHFGYRVKIPDRFQNLNTTRSSLLDYFKDDEWRIHPDWLYCRYAYDDGDDTSFKTPEDELRHFLKRIAKTDNTWNKWPPPRFYSESYDSKGSTLPEEKFDGKCYCDKDLMLSLIYDANMTKGIFTEAKNDTEKKKNPAAVLMSLLPRTEFEKRFGVTLAFVATHSGLTRWMDYEDKPKTPLNSDDHENQQPHFIDENVYSIEEVWYRRAVEYNMVNDESYVYSVPFENENIKSTLVTASQAVFVTSKENKKKGAAAVVGYQFRHSALQELFLNITKQCYSETGCTPAKDTCQSIERDCYILDNNGYIIASENVMDTGLFFGNVRGPIMKMMVKEKIYNNITIFDYQGVCFKRENEDDSNSSSFLYTPIHHLKQLIGWLIGRVLWLAAHSNFQWMMSQAQAIFEDVPDYQEDEESVYSADTLANFKIEGEKALKYVRINRTRPKSCDRVVNLYTLTSKIPEKVEHKSMCARPYELRKIMNTNLILLVVNGRCPETTKAENFDTEPKEVDYEEFNNSLNCHKAFYSLPRRRPKTACIRTHPDEHEIYDKMCGKGTITTVTPITLSIVFFLCLIL</sequence>
<dbReference type="Proteomes" id="UP000007819">
    <property type="component" value="Chromosome A1"/>
</dbReference>
<evidence type="ECO:0000256" key="7">
    <source>
        <dbReference type="ARBA" id="ARBA00022729"/>
    </source>
</evidence>
<dbReference type="CTD" id="36526"/>
<evidence type="ECO:0000256" key="14">
    <source>
        <dbReference type="ARBA" id="ARBA00023180"/>
    </source>
</evidence>
<evidence type="ECO:0000256" key="2">
    <source>
        <dbReference type="ARBA" id="ARBA00022448"/>
    </source>
</evidence>
<dbReference type="OrthoDB" id="10054666at2759"/>
<evidence type="ECO:0000256" key="9">
    <source>
        <dbReference type="ARBA" id="ARBA00022882"/>
    </source>
</evidence>
<accession>A0A8R1WZH5</accession>
<reference evidence="19" key="1">
    <citation type="submission" date="2010-06" db="EMBL/GenBank/DDBJ databases">
        <authorList>
            <person name="Jiang H."/>
            <person name="Abraham K."/>
            <person name="Ali S."/>
            <person name="Alsbrooks S.L."/>
            <person name="Anim B.N."/>
            <person name="Anosike U.S."/>
            <person name="Attaway T."/>
            <person name="Bandaranaike D.P."/>
            <person name="Battles P.K."/>
            <person name="Bell S.N."/>
            <person name="Bell A.V."/>
            <person name="Beltran B."/>
            <person name="Bickham C."/>
            <person name="Bustamante Y."/>
            <person name="Caleb T."/>
            <person name="Canada A."/>
            <person name="Cardenas V."/>
            <person name="Carter K."/>
            <person name="Chacko J."/>
            <person name="Chandrabose M.N."/>
            <person name="Chavez D."/>
            <person name="Chavez A."/>
            <person name="Chen L."/>
            <person name="Chu H.-S."/>
            <person name="Claassen K.J."/>
            <person name="Cockrell R."/>
            <person name="Collins M."/>
            <person name="Cooper J.A."/>
            <person name="Cree A."/>
            <person name="Curry S.M."/>
            <person name="Da Y."/>
            <person name="Dao M.D."/>
            <person name="Das B."/>
            <person name="Davila M.-L."/>
            <person name="Davy-Carroll L."/>
            <person name="Denson S."/>
            <person name="Dinh H."/>
            <person name="Ebong V.E."/>
            <person name="Edwards J.R."/>
            <person name="Egan A."/>
            <person name="El-Daye J."/>
            <person name="Escobedo L."/>
            <person name="Fernandez S."/>
            <person name="Fernando P.R."/>
            <person name="Flagg N."/>
            <person name="Forbes L.D."/>
            <person name="Fowler R.G."/>
            <person name="Fu Q."/>
            <person name="Gabisi R.A."/>
            <person name="Ganer J."/>
            <person name="Garbino Pronczuk A."/>
            <person name="Garcia R.M."/>
            <person name="Garner T."/>
            <person name="Garrett T.E."/>
            <person name="Gonzalez D.A."/>
            <person name="Hamid H."/>
            <person name="Hawkins E.S."/>
            <person name="Hirani K."/>
            <person name="Hogues M.E."/>
            <person name="Hollins B."/>
            <person name="Hsiao C.-H."/>
            <person name="Jabil R."/>
            <person name="James M.L."/>
            <person name="Jhangiani S.N."/>
            <person name="Johnson B."/>
            <person name="Johnson Q."/>
            <person name="Joshi V."/>
            <person name="Kalu J.B."/>
            <person name="Kam C."/>
            <person name="Kashfia A."/>
            <person name="Keebler J."/>
            <person name="Kisamo H."/>
            <person name="Kovar C.L."/>
            <person name="Lago L.A."/>
            <person name="Lai C.-Y."/>
            <person name="Laidlaw J."/>
            <person name="Lara F."/>
            <person name="Le T.-K."/>
            <person name="Lee S.L."/>
            <person name="Legall F.H."/>
            <person name="Lemon S.J."/>
            <person name="Lewis L.R."/>
            <person name="Li B."/>
            <person name="Liu Y."/>
            <person name="Liu Y.-S."/>
            <person name="Lopez J."/>
            <person name="Lozado R.J."/>
            <person name="Lu J."/>
            <person name="Madu R.C."/>
            <person name="Maheshwari M."/>
            <person name="Maheshwari R."/>
            <person name="Malloy K."/>
            <person name="Martinez E."/>
            <person name="Mathew T."/>
            <person name="Mercado I.C."/>
            <person name="Mercado C."/>
            <person name="Meyer B."/>
            <person name="Montgomery K."/>
            <person name="Morgan M.B."/>
            <person name="Munidasa M."/>
            <person name="Nazareth L.V."/>
            <person name="Nelson J."/>
            <person name="Ng B.M."/>
            <person name="Nguyen N.B."/>
            <person name="Nguyen P.Q."/>
            <person name="Nguyen T."/>
            <person name="Obregon M."/>
            <person name="Okwuonu G.O."/>
            <person name="Onwere C.G."/>
            <person name="Orozco G."/>
            <person name="Parra A."/>
            <person name="Patel S."/>
            <person name="Patil S."/>
            <person name="Perez A."/>
            <person name="Perez Y."/>
            <person name="Pham C."/>
            <person name="Primus E.L."/>
            <person name="Pu L.-L."/>
            <person name="Puazo M."/>
            <person name="Qin X."/>
            <person name="Quiroz J.B."/>
            <person name="Reese J."/>
            <person name="Richards S."/>
            <person name="Rives C.M."/>
            <person name="Robberts R."/>
            <person name="Ruiz S.J."/>
            <person name="Ruiz M.J."/>
            <person name="Santibanez J."/>
            <person name="Schneider B.W."/>
            <person name="Sisson I."/>
            <person name="Smith M."/>
            <person name="Sodergren E."/>
            <person name="Song X.-Z."/>
            <person name="Song B.B."/>
            <person name="Summersgill H."/>
            <person name="Thelus R."/>
            <person name="Thornton R.D."/>
            <person name="Trejos Z.Y."/>
            <person name="Usmani K."/>
            <person name="Vattathil S."/>
            <person name="Villasana D."/>
            <person name="Walker D.L."/>
            <person name="Wang S."/>
            <person name="Wang K."/>
            <person name="White C.S."/>
            <person name="Williams A.C."/>
            <person name="Williamson J."/>
            <person name="Wilson K."/>
            <person name="Woghiren I.O."/>
            <person name="Woodworth J.R."/>
            <person name="Worley K.C."/>
            <person name="Wright R.A."/>
            <person name="Wu W."/>
            <person name="Young L."/>
            <person name="Zhang L."/>
            <person name="Zhang J."/>
            <person name="Zhu Y."/>
            <person name="Muzny D.M."/>
            <person name="Weinstock G."/>
            <person name="Gibbs R.A."/>
        </authorList>
    </citation>
    <scope>NUCLEOTIDE SEQUENCE [LARGE SCALE GENOMIC DNA]</scope>
    <source>
        <strain evidence="19">LSR1</strain>
    </source>
</reference>
<dbReference type="GeneID" id="100161432"/>
<evidence type="ECO:0000256" key="3">
    <source>
        <dbReference type="ARBA" id="ARBA00022568"/>
    </source>
</evidence>
<dbReference type="GO" id="GO:0005245">
    <property type="term" value="F:voltage-gated calcium channel activity"/>
    <property type="evidence" value="ECO:0007669"/>
    <property type="project" value="TreeGrafter"/>
</dbReference>
<keyword evidence="12" id="KW-0472">Membrane</keyword>
<proteinExistence type="predicted"/>
<dbReference type="EnsemblMetazoa" id="XM_008182280.3">
    <property type="protein sequence ID" value="XP_008180502.1"/>
    <property type="gene ID" value="LOC100161432"/>
</dbReference>
<dbReference type="InterPro" id="IPR013680">
    <property type="entry name" value="VDCC_a2/dsu"/>
</dbReference>
<dbReference type="FunFam" id="3.40.50.410:FF:000007">
    <property type="entry name" value="Calcium voltage-gated channel auxiliary subunit alpha2delta 3"/>
    <property type="match status" value="1"/>
</dbReference>
<evidence type="ECO:0000256" key="13">
    <source>
        <dbReference type="ARBA" id="ARBA00023157"/>
    </source>
</evidence>
<feature type="signal peptide" evidence="16">
    <location>
        <begin position="1"/>
        <end position="23"/>
    </location>
</feature>
<dbReference type="Pfam" id="PF08473">
    <property type="entry name" value="VGCC_alpha2"/>
    <property type="match status" value="1"/>
</dbReference>
<keyword evidence="14" id="KW-0325">Glycoprotein</keyword>
<dbReference type="InterPro" id="IPR036465">
    <property type="entry name" value="vWFA_dom_sf"/>
</dbReference>
<protein>
    <recommendedName>
        <fullName evidence="17">VWFA domain-containing protein</fullName>
    </recommendedName>
</protein>
<reference evidence="18" key="2">
    <citation type="submission" date="2022-06" db="UniProtKB">
        <authorList>
            <consortium name="EnsemblMetazoa"/>
        </authorList>
    </citation>
    <scope>IDENTIFICATION</scope>
</reference>
<dbReference type="Pfam" id="PF13519">
    <property type="entry name" value="VWA_2"/>
    <property type="match status" value="1"/>
</dbReference>
<keyword evidence="11" id="KW-0406">Ion transport</keyword>
<evidence type="ECO:0000313" key="18">
    <source>
        <dbReference type="EnsemblMetazoa" id="XP_008180502.1"/>
    </source>
</evidence>
<dbReference type="GO" id="GO:0046872">
    <property type="term" value="F:metal ion binding"/>
    <property type="evidence" value="ECO:0007669"/>
    <property type="project" value="UniProtKB-KW"/>
</dbReference>
<dbReference type="FunFam" id="3.30.450.20:FF:000057">
    <property type="entry name" value="Voltage-dependent calcium channel subunit alpha-2/delta-4"/>
    <property type="match status" value="1"/>
</dbReference>
<keyword evidence="15" id="KW-0407">Ion channel</keyword>
<dbReference type="PANTHER" id="PTHR10166:SF63">
    <property type="entry name" value="STRAIGHTJACKET, ISOFORM C"/>
    <property type="match status" value="1"/>
</dbReference>
<dbReference type="SUPFAM" id="SSF53300">
    <property type="entry name" value="vWA-like"/>
    <property type="match status" value="1"/>
</dbReference>
<keyword evidence="13" id="KW-1015">Disulfide bond</keyword>
<keyword evidence="9" id="KW-0851">Voltage-gated channel</keyword>
<keyword evidence="5" id="KW-0812">Transmembrane</keyword>
<evidence type="ECO:0000256" key="11">
    <source>
        <dbReference type="ARBA" id="ARBA00023065"/>
    </source>
</evidence>
<keyword evidence="3" id="KW-0109">Calcium transport</keyword>
<evidence type="ECO:0000256" key="16">
    <source>
        <dbReference type="SAM" id="SignalP"/>
    </source>
</evidence>
<evidence type="ECO:0000256" key="6">
    <source>
        <dbReference type="ARBA" id="ARBA00022723"/>
    </source>
</evidence>
<dbReference type="PROSITE" id="PS50234">
    <property type="entry name" value="VWFA"/>
    <property type="match status" value="1"/>
</dbReference>
<dbReference type="CDD" id="cd18774">
    <property type="entry name" value="PDC2_HK_sensor"/>
    <property type="match status" value="1"/>
</dbReference>
<evidence type="ECO:0000256" key="5">
    <source>
        <dbReference type="ARBA" id="ARBA00022692"/>
    </source>
</evidence>
<evidence type="ECO:0000256" key="12">
    <source>
        <dbReference type="ARBA" id="ARBA00023136"/>
    </source>
</evidence>
<dbReference type="AlphaFoldDB" id="A0A8R1WZH5"/>
<name>A0A8R1WZH5_ACYPI</name>
<keyword evidence="4" id="KW-0107">Calcium channel</keyword>
<evidence type="ECO:0000256" key="8">
    <source>
        <dbReference type="ARBA" id="ARBA00022837"/>
    </source>
</evidence>
<evidence type="ECO:0000256" key="1">
    <source>
        <dbReference type="ARBA" id="ARBA00004479"/>
    </source>
</evidence>
<dbReference type="InterPro" id="IPR013608">
    <property type="entry name" value="VWA_N"/>
</dbReference>
<feature type="chain" id="PRO_5035841115" description="VWFA domain-containing protein" evidence="16">
    <location>
        <begin position="24"/>
        <end position="1262"/>
    </location>
</feature>
<evidence type="ECO:0000313" key="19">
    <source>
        <dbReference type="Proteomes" id="UP000007819"/>
    </source>
</evidence>
<dbReference type="Gene3D" id="3.30.450.20">
    <property type="entry name" value="PAS domain"/>
    <property type="match status" value="1"/>
</dbReference>
<evidence type="ECO:0000256" key="4">
    <source>
        <dbReference type="ARBA" id="ARBA00022673"/>
    </source>
</evidence>
<dbReference type="InterPro" id="IPR051173">
    <property type="entry name" value="Ca_channel_alpha-2/delta"/>
</dbReference>
<dbReference type="Pfam" id="PF08399">
    <property type="entry name" value="VWA_N"/>
    <property type="match status" value="1"/>
</dbReference>
<keyword evidence="2" id="KW-0813">Transport</keyword>
<evidence type="ECO:0000259" key="17">
    <source>
        <dbReference type="PROSITE" id="PS50234"/>
    </source>
</evidence>
<dbReference type="SMART" id="SM00327">
    <property type="entry name" value="VWA"/>
    <property type="match status" value="1"/>
</dbReference>
<dbReference type="PANTHER" id="PTHR10166">
    <property type="entry name" value="VOLTAGE-DEPENDENT CALCIUM CHANNEL SUBUNIT ALPHA-2/DELTA-RELATED"/>
    <property type="match status" value="1"/>
</dbReference>